<evidence type="ECO:0000313" key="3">
    <source>
        <dbReference type="EMBL" id="MBP2329126.1"/>
    </source>
</evidence>
<dbReference type="PANTHER" id="PTHR46696">
    <property type="entry name" value="P450, PUTATIVE (EUROFUNG)-RELATED"/>
    <property type="match status" value="1"/>
</dbReference>
<protein>
    <submittedName>
        <fullName evidence="3">Cytochrome P450</fullName>
    </submittedName>
</protein>
<gene>
    <name evidence="3" type="ORF">JOF56_009511</name>
</gene>
<feature type="region of interest" description="Disordered" evidence="2">
    <location>
        <begin position="1"/>
        <end position="25"/>
    </location>
</feature>
<dbReference type="RefSeq" id="WP_209645982.1">
    <property type="nucleotide sequence ID" value="NZ_JAGINW010000001.1"/>
</dbReference>
<dbReference type="CDD" id="cd11031">
    <property type="entry name" value="Cyp158A-like"/>
    <property type="match status" value="1"/>
</dbReference>
<dbReference type="EMBL" id="JAGINW010000001">
    <property type="protein sequence ID" value="MBP2329126.1"/>
    <property type="molecule type" value="Genomic_DNA"/>
</dbReference>
<dbReference type="PANTHER" id="PTHR46696:SF1">
    <property type="entry name" value="CYTOCHROME P450 YJIB-RELATED"/>
    <property type="match status" value="1"/>
</dbReference>
<accession>A0ABS4TYY7</accession>
<dbReference type="InterPro" id="IPR001128">
    <property type="entry name" value="Cyt_P450"/>
</dbReference>
<evidence type="ECO:0000256" key="1">
    <source>
        <dbReference type="ARBA" id="ARBA00010617"/>
    </source>
</evidence>
<organism evidence="3 4">
    <name type="scientific">Kibdelosporangium banguiense</name>
    <dbReference type="NCBI Taxonomy" id="1365924"/>
    <lineage>
        <taxon>Bacteria</taxon>
        <taxon>Bacillati</taxon>
        <taxon>Actinomycetota</taxon>
        <taxon>Actinomycetes</taxon>
        <taxon>Pseudonocardiales</taxon>
        <taxon>Pseudonocardiaceae</taxon>
        <taxon>Kibdelosporangium</taxon>
    </lineage>
</organism>
<dbReference type="Pfam" id="PF00067">
    <property type="entry name" value="p450"/>
    <property type="match status" value="1"/>
</dbReference>
<comment type="similarity">
    <text evidence="1">Belongs to the cytochrome P450 family.</text>
</comment>
<name>A0ABS4TYY7_9PSEU</name>
<dbReference type="Gene3D" id="1.10.630.10">
    <property type="entry name" value="Cytochrome P450"/>
    <property type="match status" value="1"/>
</dbReference>
<evidence type="ECO:0000256" key="2">
    <source>
        <dbReference type="SAM" id="MobiDB-lite"/>
    </source>
</evidence>
<dbReference type="PRINTS" id="PR00359">
    <property type="entry name" value="BP450"/>
</dbReference>
<comment type="caution">
    <text evidence="3">The sequence shown here is derived from an EMBL/GenBank/DDBJ whole genome shotgun (WGS) entry which is preliminary data.</text>
</comment>
<sequence>MTETQAVSTLPAFPFDTPPGHDTDPEGLRLLAEGSMARARMAEGGKEVWLALGYHANRQVMSDLRFARQPVTSPDAPVTVPALVGVTDVISVMDPPKHTRVRRLLAAAFTPRMVERLRPRIQSIIDDLLDGFDSFDKPSDLMEMFFAPLPITVICELLGVPESDRSNLRGWAHRFMTAGAPEEMATTHQEVGAYLAGLVAAKRAHPADDLTTALVEVHDEGDRLTEAELVINIQTLLVAGFETTLNQFSNGIVALSRNPGQFDLLRRNPELADNAVEELLRYDKQILATIPWIAAEEVDIDGYLIEAGDAVIGVPNIANRDPAVFENPNQLDITRANASQHLSFTHGPHFCIGAQLARTEMRMALAALVRRYPELDVAVPHTELEWRQSAAVRALWRLPVTW</sequence>
<dbReference type="SUPFAM" id="SSF48264">
    <property type="entry name" value="Cytochrome P450"/>
    <property type="match status" value="1"/>
</dbReference>
<reference evidence="3 4" key="1">
    <citation type="submission" date="2021-03" db="EMBL/GenBank/DDBJ databases">
        <title>Sequencing the genomes of 1000 actinobacteria strains.</title>
        <authorList>
            <person name="Klenk H.-P."/>
        </authorList>
    </citation>
    <scope>NUCLEOTIDE SEQUENCE [LARGE SCALE GENOMIC DNA]</scope>
    <source>
        <strain evidence="3 4">DSM 46670</strain>
    </source>
</reference>
<proteinExistence type="inferred from homology"/>
<dbReference type="InterPro" id="IPR036396">
    <property type="entry name" value="Cyt_P450_sf"/>
</dbReference>
<dbReference type="Proteomes" id="UP001519332">
    <property type="component" value="Unassembled WGS sequence"/>
</dbReference>
<dbReference type="InterPro" id="IPR002397">
    <property type="entry name" value="Cyt_P450_B"/>
</dbReference>
<evidence type="ECO:0000313" key="4">
    <source>
        <dbReference type="Proteomes" id="UP001519332"/>
    </source>
</evidence>
<keyword evidence="4" id="KW-1185">Reference proteome</keyword>